<dbReference type="OrthoDB" id="428577at2759"/>
<sequence length="233" mass="26666">MSWTLNIQCKRFGNFNLHVSENEGVLGVKQMIQCEQRVPLAKQNFTFDGQVPEDDFKLEDYGIKNGSTICLSLPLWFSRDMLLSITLPSGLKLWYSVNENAPVANLKEQLDRWFQLPRQKYELVADGKVLEGGKTLASYGVAHNSNLTVMPYKLTDPETNLKFLQIFIEPPSVTTLSLKAIPSERVYILKSRMQSKIGTPMHQQRLVFAGKHLEDERTLMDYNIQNGSTIFQY</sequence>
<dbReference type="InterPro" id="IPR000626">
    <property type="entry name" value="Ubiquitin-like_dom"/>
</dbReference>
<gene>
    <name evidence="2" type="ORF">DILT_LOCUS16663</name>
</gene>
<dbReference type="CDD" id="cd17039">
    <property type="entry name" value="Ubl_ubiquitin_like"/>
    <property type="match status" value="2"/>
</dbReference>
<feature type="domain" description="Ubiquitin-like" evidence="1">
    <location>
        <begin position="5"/>
        <end position="73"/>
    </location>
</feature>
<dbReference type="Proteomes" id="UP000281553">
    <property type="component" value="Unassembled WGS sequence"/>
</dbReference>
<dbReference type="EMBL" id="UYRU01086363">
    <property type="protein sequence ID" value="VDN35036.1"/>
    <property type="molecule type" value="Genomic_DNA"/>
</dbReference>
<dbReference type="PROSITE" id="PS50053">
    <property type="entry name" value="UBIQUITIN_2"/>
    <property type="match status" value="3"/>
</dbReference>
<accession>A0A3P7QW49</accession>
<proteinExistence type="predicted"/>
<dbReference type="PANTHER" id="PTHR10666">
    <property type="entry name" value="UBIQUITIN"/>
    <property type="match status" value="1"/>
</dbReference>
<dbReference type="Pfam" id="PF00240">
    <property type="entry name" value="ubiquitin"/>
    <property type="match status" value="3"/>
</dbReference>
<dbReference type="InterPro" id="IPR029071">
    <property type="entry name" value="Ubiquitin-like_domsf"/>
</dbReference>
<dbReference type="InterPro" id="IPR019956">
    <property type="entry name" value="Ubiquitin_dom"/>
</dbReference>
<name>A0A3P7QW49_DIBLA</name>
<dbReference type="SMART" id="SM00213">
    <property type="entry name" value="UBQ"/>
    <property type="match status" value="3"/>
</dbReference>
<evidence type="ECO:0000313" key="3">
    <source>
        <dbReference type="Proteomes" id="UP000281553"/>
    </source>
</evidence>
<protein>
    <recommendedName>
        <fullName evidence="1">Ubiquitin-like domain-containing protein</fullName>
    </recommendedName>
</protein>
<keyword evidence="3" id="KW-1185">Reference proteome</keyword>
<feature type="domain" description="Ubiquitin-like" evidence="1">
    <location>
        <begin position="81"/>
        <end position="150"/>
    </location>
</feature>
<dbReference type="AlphaFoldDB" id="A0A3P7QW49"/>
<evidence type="ECO:0000313" key="2">
    <source>
        <dbReference type="EMBL" id="VDN35036.1"/>
    </source>
</evidence>
<evidence type="ECO:0000259" key="1">
    <source>
        <dbReference type="PROSITE" id="PS50053"/>
    </source>
</evidence>
<organism evidence="2 3">
    <name type="scientific">Dibothriocephalus latus</name>
    <name type="common">Fish tapeworm</name>
    <name type="synonym">Diphyllobothrium latum</name>
    <dbReference type="NCBI Taxonomy" id="60516"/>
    <lineage>
        <taxon>Eukaryota</taxon>
        <taxon>Metazoa</taxon>
        <taxon>Spiralia</taxon>
        <taxon>Lophotrochozoa</taxon>
        <taxon>Platyhelminthes</taxon>
        <taxon>Cestoda</taxon>
        <taxon>Eucestoda</taxon>
        <taxon>Diphyllobothriidea</taxon>
        <taxon>Diphyllobothriidae</taxon>
        <taxon>Dibothriocephalus</taxon>
    </lineage>
</organism>
<dbReference type="PRINTS" id="PR00348">
    <property type="entry name" value="UBIQUITIN"/>
</dbReference>
<dbReference type="Gene3D" id="3.10.20.90">
    <property type="entry name" value="Phosphatidylinositol 3-kinase Catalytic Subunit, Chain A, domain 1"/>
    <property type="match status" value="3"/>
</dbReference>
<dbReference type="InterPro" id="IPR050158">
    <property type="entry name" value="Ubiquitin_ubiquitin-like"/>
</dbReference>
<feature type="domain" description="Ubiquitin-like" evidence="1">
    <location>
        <begin position="164"/>
        <end position="233"/>
    </location>
</feature>
<reference evidence="2 3" key="1">
    <citation type="submission" date="2018-11" db="EMBL/GenBank/DDBJ databases">
        <authorList>
            <consortium name="Pathogen Informatics"/>
        </authorList>
    </citation>
    <scope>NUCLEOTIDE SEQUENCE [LARGE SCALE GENOMIC DNA]</scope>
</reference>
<dbReference type="SUPFAM" id="SSF54236">
    <property type="entry name" value="Ubiquitin-like"/>
    <property type="match status" value="3"/>
</dbReference>